<dbReference type="PANTHER" id="PTHR13376:SF0">
    <property type="entry name" value="INTRAFLAGELLAR TRANSPORT PROTEIN 46 HOMOLOG"/>
    <property type="match status" value="1"/>
</dbReference>
<evidence type="ECO:0000256" key="1">
    <source>
        <dbReference type="ARBA" id="ARBA00004120"/>
    </source>
</evidence>
<feature type="compositionally biased region" description="Basic and acidic residues" evidence="8">
    <location>
        <begin position="114"/>
        <end position="141"/>
    </location>
</feature>
<evidence type="ECO:0000256" key="3">
    <source>
        <dbReference type="ARBA" id="ARBA00017206"/>
    </source>
</evidence>
<dbReference type="GO" id="GO:0031514">
    <property type="term" value="C:motile cilium"/>
    <property type="evidence" value="ECO:0007669"/>
    <property type="project" value="TreeGrafter"/>
</dbReference>
<dbReference type="GO" id="GO:0060271">
    <property type="term" value="P:cilium assembly"/>
    <property type="evidence" value="ECO:0007669"/>
    <property type="project" value="TreeGrafter"/>
</dbReference>
<dbReference type="Pfam" id="PF12317">
    <property type="entry name" value="IFT46_B_C"/>
    <property type="match status" value="1"/>
</dbReference>
<evidence type="ECO:0000256" key="7">
    <source>
        <dbReference type="ARBA" id="ARBA00023273"/>
    </source>
</evidence>
<protein>
    <recommendedName>
        <fullName evidence="3">Intraflagellar transport protein 46 homolog</fullName>
    </recommendedName>
</protein>
<accession>A0A194PFK7</accession>
<dbReference type="EMBL" id="KQ459604">
    <property type="protein sequence ID" value="KPI92067.1"/>
    <property type="molecule type" value="Genomic_DNA"/>
</dbReference>
<dbReference type="GO" id="GO:0042073">
    <property type="term" value="P:intraciliary transport"/>
    <property type="evidence" value="ECO:0007669"/>
    <property type="project" value="InterPro"/>
</dbReference>
<evidence type="ECO:0000256" key="2">
    <source>
        <dbReference type="ARBA" id="ARBA00007700"/>
    </source>
</evidence>
<evidence type="ECO:0000256" key="8">
    <source>
        <dbReference type="SAM" id="MobiDB-lite"/>
    </source>
</evidence>
<evidence type="ECO:0000256" key="4">
    <source>
        <dbReference type="ARBA" id="ARBA00022490"/>
    </source>
</evidence>
<dbReference type="PANTHER" id="PTHR13376">
    <property type="entry name" value="INTRAFLAGELLAR TRANSPORT PROTEIN 46 HOMOLOG"/>
    <property type="match status" value="1"/>
</dbReference>
<keyword evidence="10" id="KW-1185">Reference proteome</keyword>
<reference evidence="9 10" key="1">
    <citation type="journal article" date="2015" name="Nat. Commun.">
        <title>Outbred genome sequencing and CRISPR/Cas9 gene editing in butterflies.</title>
        <authorList>
            <person name="Li X."/>
            <person name="Fan D."/>
            <person name="Zhang W."/>
            <person name="Liu G."/>
            <person name="Zhang L."/>
            <person name="Zhao L."/>
            <person name="Fang X."/>
            <person name="Chen L."/>
            <person name="Dong Y."/>
            <person name="Chen Y."/>
            <person name="Ding Y."/>
            <person name="Zhao R."/>
            <person name="Feng M."/>
            <person name="Zhu Y."/>
            <person name="Feng Y."/>
            <person name="Jiang X."/>
            <person name="Zhu D."/>
            <person name="Xiang H."/>
            <person name="Feng X."/>
            <person name="Li S."/>
            <person name="Wang J."/>
            <person name="Zhang G."/>
            <person name="Kronforst M.R."/>
            <person name="Wang W."/>
        </authorList>
    </citation>
    <scope>NUCLEOTIDE SEQUENCE [LARGE SCALE GENOMIC DNA]</scope>
    <source>
        <strain evidence="9">Ya'a_city_454_Px</strain>
        <tissue evidence="9">Whole body</tissue>
    </source>
</reference>
<dbReference type="Proteomes" id="UP000053268">
    <property type="component" value="Unassembled WGS sequence"/>
</dbReference>
<comment type="subcellular location">
    <subcellularLocation>
        <location evidence="1">Cytoplasm</location>
        <location evidence="1">Cytoskeleton</location>
        <location evidence="1">Cilium basal body</location>
    </subcellularLocation>
</comment>
<dbReference type="GO" id="GO:0030992">
    <property type="term" value="C:intraciliary transport particle B"/>
    <property type="evidence" value="ECO:0007669"/>
    <property type="project" value="TreeGrafter"/>
</dbReference>
<name>A0A194PFK7_PAPXU</name>
<feature type="region of interest" description="Disordered" evidence="8">
    <location>
        <begin position="32"/>
        <end position="141"/>
    </location>
</feature>
<sequence length="399" mass="42554">MATNDKHCQTQSGGDKTSVICGEDAVMFDESVAVEGKEVDSSGSSEEGAVRAAMSRFQPPVRHTARHDFHSDSDSDSESGAGEPPARLPHHQSPQRRAKTPEQREAGGGGGGGDRQRTGPQRRRDTSHSESDSGEDVAVRETPARALLAEGAYDPKHFQDLKVPPDMDNLFQYIMKYTPQKIELEGRLRAFVPECAPAVGDCDALLKLSTPPAAPLGTSPLSDRLLEHIDNLGAALLDEPAAAQSEPALLQLRLRALARSAGGRTALTRKISEAERNPAAIERWIRDVGELHAGRPPPALAYTCKMPDIDSLMEEWPASVEAVLGAGAGAGVPGATLRCSVAQYAALACAVLDVPVSGRGLRPLLQGLHLLFALYSAVKSSQLYAQRQREADDDSAAHT</sequence>
<gene>
    <name evidence="9" type="ORF">RR46_13288</name>
</gene>
<evidence type="ECO:0000256" key="5">
    <source>
        <dbReference type="ARBA" id="ARBA00023069"/>
    </source>
</evidence>
<dbReference type="GO" id="GO:0005815">
    <property type="term" value="C:microtubule organizing center"/>
    <property type="evidence" value="ECO:0007669"/>
    <property type="project" value="TreeGrafter"/>
</dbReference>
<dbReference type="AlphaFoldDB" id="A0A194PFK7"/>
<feature type="region of interest" description="Disordered" evidence="8">
    <location>
        <begin position="1"/>
        <end position="20"/>
    </location>
</feature>
<dbReference type="STRING" id="66420.A0A194PFK7"/>
<keyword evidence="9" id="KW-0282">Flagellum</keyword>
<keyword evidence="7" id="KW-0966">Cell projection</keyword>
<organism evidence="9 10">
    <name type="scientific">Papilio xuthus</name>
    <name type="common">Asian swallowtail butterfly</name>
    <dbReference type="NCBI Taxonomy" id="66420"/>
    <lineage>
        <taxon>Eukaryota</taxon>
        <taxon>Metazoa</taxon>
        <taxon>Ecdysozoa</taxon>
        <taxon>Arthropoda</taxon>
        <taxon>Hexapoda</taxon>
        <taxon>Insecta</taxon>
        <taxon>Pterygota</taxon>
        <taxon>Neoptera</taxon>
        <taxon>Endopterygota</taxon>
        <taxon>Lepidoptera</taxon>
        <taxon>Glossata</taxon>
        <taxon>Ditrysia</taxon>
        <taxon>Papilionoidea</taxon>
        <taxon>Papilionidae</taxon>
        <taxon>Papilioninae</taxon>
        <taxon>Papilio</taxon>
    </lineage>
</organism>
<feature type="compositionally biased region" description="Basic residues" evidence="8">
    <location>
        <begin position="88"/>
        <end position="98"/>
    </location>
</feature>
<keyword evidence="4" id="KW-0963">Cytoplasm</keyword>
<keyword evidence="5" id="KW-0969">Cilium</keyword>
<evidence type="ECO:0000313" key="9">
    <source>
        <dbReference type="EMBL" id="KPI92067.1"/>
    </source>
</evidence>
<evidence type="ECO:0000256" key="6">
    <source>
        <dbReference type="ARBA" id="ARBA00023212"/>
    </source>
</evidence>
<proteinExistence type="inferred from homology"/>
<dbReference type="InterPro" id="IPR022088">
    <property type="entry name" value="Intraflagellar_transp_cmplxB"/>
</dbReference>
<evidence type="ECO:0000313" key="10">
    <source>
        <dbReference type="Proteomes" id="UP000053268"/>
    </source>
</evidence>
<comment type="similarity">
    <text evidence="2">Belongs to the IFT46 family.</text>
</comment>
<keyword evidence="6" id="KW-0206">Cytoskeleton</keyword>